<proteinExistence type="predicted"/>
<dbReference type="Gene3D" id="3.40.50.2000">
    <property type="entry name" value="Glycogen Phosphorylase B"/>
    <property type="match status" value="1"/>
</dbReference>
<dbReference type="InterPro" id="IPR048510">
    <property type="entry name" value="WsaF_N"/>
</dbReference>
<dbReference type="Pfam" id="PF21374">
    <property type="entry name" value="WsaF_N"/>
    <property type="match status" value="1"/>
</dbReference>
<comment type="caution">
    <text evidence="3">The sequence shown here is derived from an EMBL/GenBank/DDBJ whole genome shotgun (WGS) entry which is preliminary data.</text>
</comment>
<protein>
    <submittedName>
        <fullName evidence="3">Uncharacterized protein</fullName>
    </submittedName>
</protein>
<sequence length="416" mass="46078">MRDDPAKFGHNLTQFTDPALFERRLIDIMNPMPMHVRLDPALEGAPALNVLSSALTKDGMTGGPNTILNLAFRVARCGVKVRLVTTVEASTLEREWFRAHIASLVGGGDLPEVPIVSAADARAPLAIGARDRFMATHWTTAQQLKRVLPLLARPRFFYMIQEFEPSFYAWSSNYALAMETLSLDFWPVFNERVLCDFFVRQKIGRFATDDRVDEQLVFEPAIERRMFHPRTGAARPGPKRLLFYARPSNTRNLFGLGLTALREATRSGVFAEGWEFLAIGGRGGVPEMALSGGHRLRPAPWFGYADYGQFLRDADVLLCPMLSPHTSYPVLEMVACGGVSVTNTFETKTRVMLEGISANILASAPTVETMTADIVAAGERVNRGEVVAAPPLMPQEWGETLDPVARRIVELFALPD</sequence>
<accession>A0AAW9DPY0</accession>
<feature type="domain" description="WsaF C-terminal" evidence="2">
    <location>
        <begin position="239"/>
        <end position="374"/>
    </location>
</feature>
<evidence type="ECO:0000313" key="3">
    <source>
        <dbReference type="EMBL" id="MDX5930102.1"/>
    </source>
</evidence>
<evidence type="ECO:0000259" key="1">
    <source>
        <dbReference type="Pfam" id="PF21374"/>
    </source>
</evidence>
<dbReference type="EMBL" id="JAWXYB010000018">
    <property type="protein sequence ID" value="MDX5930102.1"/>
    <property type="molecule type" value="Genomic_DNA"/>
</dbReference>
<reference evidence="3 4" key="1">
    <citation type="submission" date="2023-11" db="EMBL/GenBank/DDBJ databases">
        <title>MicrobeMod: A computational toolkit for identifying prokaryotic methylation and restriction-modification with nanopore sequencing.</title>
        <authorList>
            <person name="Crits-Christoph A."/>
            <person name="Kang S.C."/>
            <person name="Lee H."/>
            <person name="Ostrov N."/>
        </authorList>
    </citation>
    <scope>NUCLEOTIDE SEQUENCE [LARGE SCALE GENOMIC DNA]</scope>
    <source>
        <strain evidence="3 4">DSMZ 700</strain>
    </source>
</reference>
<dbReference type="GO" id="GO:0030247">
    <property type="term" value="F:polysaccharide binding"/>
    <property type="evidence" value="ECO:0007669"/>
    <property type="project" value="InterPro"/>
</dbReference>
<feature type="domain" description="WsaF N-terminal" evidence="1">
    <location>
        <begin position="48"/>
        <end position="181"/>
    </location>
</feature>
<organism evidence="3 4">
    <name type="scientific">Acidiphilium acidophilum</name>
    <name type="common">Thiobacillus acidophilus</name>
    <dbReference type="NCBI Taxonomy" id="76588"/>
    <lineage>
        <taxon>Bacteria</taxon>
        <taxon>Pseudomonadati</taxon>
        <taxon>Pseudomonadota</taxon>
        <taxon>Alphaproteobacteria</taxon>
        <taxon>Acetobacterales</taxon>
        <taxon>Acidocellaceae</taxon>
        <taxon>Acidiphilium</taxon>
    </lineage>
</organism>
<gene>
    <name evidence="3" type="ORF">SIL87_04895</name>
</gene>
<dbReference type="AlphaFoldDB" id="A0AAW9DPY0"/>
<dbReference type="SUPFAM" id="SSF53756">
    <property type="entry name" value="UDP-Glycosyltransferase/glycogen phosphorylase"/>
    <property type="match status" value="1"/>
</dbReference>
<dbReference type="InterPro" id="IPR055050">
    <property type="entry name" value="WsaF_C"/>
</dbReference>
<keyword evidence="4" id="KW-1185">Reference proteome</keyword>
<evidence type="ECO:0000313" key="4">
    <source>
        <dbReference type="Proteomes" id="UP001279553"/>
    </source>
</evidence>
<evidence type="ECO:0000259" key="2">
    <source>
        <dbReference type="Pfam" id="PF22772"/>
    </source>
</evidence>
<dbReference type="Pfam" id="PF22772">
    <property type="entry name" value="WsaF_C"/>
    <property type="match status" value="1"/>
</dbReference>
<dbReference type="Gene3D" id="3.40.50.11090">
    <property type="match status" value="1"/>
</dbReference>
<name>A0AAW9DPY0_ACIAO</name>
<dbReference type="Proteomes" id="UP001279553">
    <property type="component" value="Unassembled WGS sequence"/>
</dbReference>